<evidence type="ECO:0000313" key="1">
    <source>
        <dbReference type="EMBL" id="KAJ1103548.1"/>
    </source>
</evidence>
<dbReference type="EMBL" id="JANPWB010000013">
    <property type="protein sequence ID" value="KAJ1103548.1"/>
    <property type="molecule type" value="Genomic_DNA"/>
</dbReference>
<sequence>MAAITSFKEEMFVKMDTVVTEVDLFQADFRNMLERVSVAEGHVNKLQQEVEPLKKTVVDLRAATTRMEDHIEDVKGLSRRNNLHFRGFPERAERQSVEMFLEE</sequence>
<dbReference type="AlphaFoldDB" id="A0AAV7MNJ7"/>
<keyword evidence="2" id="KW-1185">Reference proteome</keyword>
<evidence type="ECO:0000313" key="2">
    <source>
        <dbReference type="Proteomes" id="UP001066276"/>
    </source>
</evidence>
<proteinExistence type="predicted"/>
<dbReference type="Gene3D" id="1.20.5.340">
    <property type="match status" value="1"/>
</dbReference>
<accession>A0AAV7MNJ7</accession>
<organism evidence="1 2">
    <name type="scientific">Pleurodeles waltl</name>
    <name type="common">Iberian ribbed newt</name>
    <dbReference type="NCBI Taxonomy" id="8319"/>
    <lineage>
        <taxon>Eukaryota</taxon>
        <taxon>Metazoa</taxon>
        <taxon>Chordata</taxon>
        <taxon>Craniata</taxon>
        <taxon>Vertebrata</taxon>
        <taxon>Euteleostomi</taxon>
        <taxon>Amphibia</taxon>
        <taxon>Batrachia</taxon>
        <taxon>Caudata</taxon>
        <taxon>Salamandroidea</taxon>
        <taxon>Salamandridae</taxon>
        <taxon>Pleurodelinae</taxon>
        <taxon>Pleurodeles</taxon>
    </lineage>
</organism>
<comment type="caution">
    <text evidence="1">The sequence shown here is derived from an EMBL/GenBank/DDBJ whole genome shotgun (WGS) entry which is preliminary data.</text>
</comment>
<dbReference type="Proteomes" id="UP001066276">
    <property type="component" value="Chromosome 9"/>
</dbReference>
<gene>
    <name evidence="1" type="ORF">NDU88_000970</name>
</gene>
<name>A0AAV7MNJ7_PLEWA</name>
<reference evidence="1" key="1">
    <citation type="journal article" date="2022" name="bioRxiv">
        <title>Sequencing and chromosome-scale assembly of the giantPleurodeles waltlgenome.</title>
        <authorList>
            <person name="Brown T."/>
            <person name="Elewa A."/>
            <person name="Iarovenko S."/>
            <person name="Subramanian E."/>
            <person name="Araus A.J."/>
            <person name="Petzold A."/>
            <person name="Susuki M."/>
            <person name="Suzuki K.-i.T."/>
            <person name="Hayashi T."/>
            <person name="Toyoda A."/>
            <person name="Oliveira C."/>
            <person name="Osipova E."/>
            <person name="Leigh N.D."/>
            <person name="Simon A."/>
            <person name="Yun M.H."/>
        </authorList>
    </citation>
    <scope>NUCLEOTIDE SEQUENCE</scope>
    <source>
        <strain evidence="1">20211129_DDA</strain>
        <tissue evidence="1">Liver</tissue>
    </source>
</reference>
<protein>
    <submittedName>
        <fullName evidence="1">Uncharacterized protein</fullName>
    </submittedName>
</protein>